<evidence type="ECO:0000259" key="1">
    <source>
        <dbReference type="PROSITE" id="PS50181"/>
    </source>
</evidence>
<dbReference type="Proteomes" id="UP000507222">
    <property type="component" value="Unassembled WGS sequence"/>
</dbReference>
<dbReference type="EMBL" id="CAEKDK010000007">
    <property type="protein sequence ID" value="CAB4288081.1"/>
    <property type="molecule type" value="Genomic_DNA"/>
</dbReference>
<dbReference type="SUPFAM" id="SSF81383">
    <property type="entry name" value="F-box domain"/>
    <property type="match status" value="1"/>
</dbReference>
<protein>
    <recommendedName>
        <fullName evidence="1">F-box domain-containing protein</fullName>
    </recommendedName>
</protein>
<reference evidence="5" key="1">
    <citation type="journal article" date="2020" name="Genome Biol.">
        <title>Gamete binning: chromosome-level and haplotype-resolved genome assembly enabled by high-throughput single-cell sequencing of gamete genomes.</title>
        <authorList>
            <person name="Campoy J.A."/>
            <person name="Sun H."/>
            <person name="Goel M."/>
            <person name="Jiao W.-B."/>
            <person name="Folz-Donahue K."/>
            <person name="Wang N."/>
            <person name="Rubio M."/>
            <person name="Liu C."/>
            <person name="Kukat C."/>
            <person name="Ruiz D."/>
            <person name="Huettel B."/>
            <person name="Schneeberger K."/>
        </authorList>
    </citation>
    <scope>NUCLEOTIDE SEQUENCE [LARGE SCALE GENOMIC DNA]</scope>
    <source>
        <strain evidence="5">cv. Rojo Pasion</strain>
    </source>
</reference>
<dbReference type="InterPro" id="IPR001810">
    <property type="entry name" value="F-box_dom"/>
</dbReference>
<reference evidence="3 4" key="2">
    <citation type="submission" date="2020-05" db="EMBL/GenBank/DDBJ databases">
        <authorList>
            <person name="Campoy J."/>
            <person name="Schneeberger K."/>
            <person name="Spophaly S."/>
        </authorList>
    </citation>
    <scope>NUCLEOTIDE SEQUENCE [LARGE SCALE GENOMIC DNA]</scope>
    <source>
        <strain evidence="3">PruArmRojPasFocal</strain>
    </source>
</reference>
<evidence type="ECO:0000313" key="5">
    <source>
        <dbReference type="Proteomes" id="UP000507245"/>
    </source>
</evidence>
<evidence type="ECO:0000313" key="2">
    <source>
        <dbReference type="EMBL" id="CAB4288081.1"/>
    </source>
</evidence>
<name>A0A6J5XX35_PRUAR</name>
<evidence type="ECO:0000313" key="4">
    <source>
        <dbReference type="Proteomes" id="UP000507222"/>
    </source>
</evidence>
<sequence>MKGILGSFCFERKYFDTTIDLLSNLIPHRLIILAKGLEEPNAKRNDKSTLIDLSNEKSTLIDLPNEIIFDILMRLLTKSLSEIRGLSKTSSNIVDDPFFTTLHTQRLLNSATAPVEAARLMFLVQIWSCKKREEERGSKNRKVEERKAHQGNLLYVT</sequence>
<dbReference type="Pfam" id="PF00646">
    <property type="entry name" value="F-box"/>
    <property type="match status" value="1"/>
</dbReference>
<organism evidence="3 5">
    <name type="scientific">Prunus armeniaca</name>
    <name type="common">Apricot</name>
    <name type="synonym">Armeniaca vulgaris</name>
    <dbReference type="NCBI Taxonomy" id="36596"/>
    <lineage>
        <taxon>Eukaryota</taxon>
        <taxon>Viridiplantae</taxon>
        <taxon>Streptophyta</taxon>
        <taxon>Embryophyta</taxon>
        <taxon>Tracheophyta</taxon>
        <taxon>Spermatophyta</taxon>
        <taxon>Magnoliopsida</taxon>
        <taxon>eudicotyledons</taxon>
        <taxon>Gunneridae</taxon>
        <taxon>Pentapetalae</taxon>
        <taxon>rosids</taxon>
        <taxon>fabids</taxon>
        <taxon>Rosales</taxon>
        <taxon>Rosaceae</taxon>
        <taxon>Amygdaloideae</taxon>
        <taxon>Amygdaleae</taxon>
        <taxon>Prunus</taxon>
    </lineage>
</organism>
<evidence type="ECO:0000313" key="3">
    <source>
        <dbReference type="EMBL" id="CAB4318450.1"/>
    </source>
</evidence>
<accession>A0A6J5XX35</accession>
<dbReference type="AlphaFoldDB" id="A0A6J5XX35"/>
<gene>
    <name evidence="2" type="ORF">CURHAP_LOCUS46170</name>
    <name evidence="3" type="ORF">ORAREDHAP_LOCUS45512</name>
</gene>
<dbReference type="EMBL" id="CAEKKB010000007">
    <property type="protein sequence ID" value="CAB4318450.1"/>
    <property type="molecule type" value="Genomic_DNA"/>
</dbReference>
<dbReference type="OrthoDB" id="1022274at2759"/>
<dbReference type="InterPro" id="IPR036047">
    <property type="entry name" value="F-box-like_dom_sf"/>
</dbReference>
<feature type="domain" description="F-box" evidence="1">
    <location>
        <begin position="57"/>
        <end position="102"/>
    </location>
</feature>
<dbReference type="Proteomes" id="UP000507245">
    <property type="component" value="Unassembled WGS sequence"/>
</dbReference>
<keyword evidence="5" id="KW-1185">Reference proteome</keyword>
<dbReference type="PROSITE" id="PS50181">
    <property type="entry name" value="FBOX"/>
    <property type="match status" value="1"/>
</dbReference>
<proteinExistence type="predicted"/>